<dbReference type="Pfam" id="PF13439">
    <property type="entry name" value="Glyco_transf_4"/>
    <property type="match status" value="1"/>
</dbReference>
<dbReference type="Pfam" id="PF00534">
    <property type="entry name" value="Glycos_transf_1"/>
    <property type="match status" value="1"/>
</dbReference>
<organism evidence="4 5">
    <name type="scientific">Segatella oulorum</name>
    <dbReference type="NCBI Taxonomy" id="28136"/>
    <lineage>
        <taxon>Bacteria</taxon>
        <taxon>Pseudomonadati</taxon>
        <taxon>Bacteroidota</taxon>
        <taxon>Bacteroidia</taxon>
        <taxon>Bacteroidales</taxon>
        <taxon>Prevotellaceae</taxon>
        <taxon>Segatella</taxon>
    </lineage>
</organism>
<evidence type="ECO:0000256" key="1">
    <source>
        <dbReference type="ARBA" id="ARBA00022679"/>
    </source>
</evidence>
<accession>A0A1T4LRU2</accession>
<proteinExistence type="predicted"/>
<dbReference type="AlphaFoldDB" id="A0A1T4LRU2"/>
<dbReference type="CDD" id="cd03809">
    <property type="entry name" value="GT4_MtfB-like"/>
    <property type="match status" value="1"/>
</dbReference>
<evidence type="ECO:0000313" key="5">
    <source>
        <dbReference type="Proteomes" id="UP000190065"/>
    </source>
</evidence>
<dbReference type="eggNOG" id="COG0438">
    <property type="taxonomic scope" value="Bacteria"/>
</dbReference>
<gene>
    <name evidence="4" type="ORF">SAMN02745202_00512</name>
</gene>
<dbReference type="Gene3D" id="3.40.50.2000">
    <property type="entry name" value="Glycogen Phosphorylase B"/>
    <property type="match status" value="2"/>
</dbReference>
<dbReference type="EMBL" id="FUXK01000004">
    <property type="protein sequence ID" value="SJZ57367.1"/>
    <property type="molecule type" value="Genomic_DNA"/>
</dbReference>
<dbReference type="PANTHER" id="PTHR46401">
    <property type="entry name" value="GLYCOSYLTRANSFERASE WBBK-RELATED"/>
    <property type="match status" value="1"/>
</dbReference>
<reference evidence="4 5" key="1">
    <citation type="submission" date="2017-02" db="EMBL/GenBank/DDBJ databases">
        <authorList>
            <person name="Peterson S.W."/>
        </authorList>
    </citation>
    <scope>NUCLEOTIDE SEQUENCE [LARGE SCALE GENOMIC DNA]</scope>
    <source>
        <strain evidence="4 5">ATCC 43324</strain>
    </source>
</reference>
<evidence type="ECO:0000313" key="4">
    <source>
        <dbReference type="EMBL" id="SJZ57367.1"/>
    </source>
</evidence>
<name>A0A1T4LRU2_9BACT</name>
<dbReference type="SUPFAM" id="SSF53756">
    <property type="entry name" value="UDP-Glycosyltransferase/glycogen phosphorylase"/>
    <property type="match status" value="1"/>
</dbReference>
<protein>
    <submittedName>
        <fullName evidence="4">Glycosyltransferase involved in cell wall bisynthesis</fullName>
    </submittedName>
</protein>
<dbReference type="InterPro" id="IPR001296">
    <property type="entry name" value="Glyco_trans_1"/>
</dbReference>
<evidence type="ECO:0000259" key="2">
    <source>
        <dbReference type="Pfam" id="PF00534"/>
    </source>
</evidence>
<sequence length="375" mass="42125">MNKYARIGYDAKRIVRNGTGLGSYGRTLINDLAPLLPQTQLRLYAPDDGKAVLREQVLPAENVTFVYPSHLHLRLQRDLWRMHGVVKRLQQDGVLLYHGLSGELPFGLKKAGIAGIVTVHDLIFLRHPEFYPAIDAFIYKLKFYQMLQEATRIVAISACTRRDILHYSNFPADKIDLVYQSCGSYFSQPVGEDALAEARQRYQLPARYLLNVGTVEVRKNILLGIEALPFLPQDMHLVVVGRKTSYQKKLDSAIQSLGIGDRVHFIQGIPNNLLPAIYRQAEAFIYPSRYEGFGIPIIEAIQSGLPVVAAKGSCLEEAGGPDSLYVDADDAKGLAGAVEKAMQNRTEMVEKSRQYVKRFENQNVAEQIISCYERI</sequence>
<dbReference type="GO" id="GO:0009103">
    <property type="term" value="P:lipopolysaccharide biosynthetic process"/>
    <property type="evidence" value="ECO:0007669"/>
    <property type="project" value="TreeGrafter"/>
</dbReference>
<dbReference type="STRING" id="28136.SAMN02745202_00512"/>
<dbReference type="Proteomes" id="UP000190065">
    <property type="component" value="Unassembled WGS sequence"/>
</dbReference>
<evidence type="ECO:0000259" key="3">
    <source>
        <dbReference type="Pfam" id="PF13439"/>
    </source>
</evidence>
<keyword evidence="1 4" id="KW-0808">Transferase</keyword>
<dbReference type="GO" id="GO:0016757">
    <property type="term" value="F:glycosyltransferase activity"/>
    <property type="evidence" value="ECO:0007669"/>
    <property type="project" value="InterPro"/>
</dbReference>
<dbReference type="RefSeq" id="WP_025069940.1">
    <property type="nucleotide sequence ID" value="NZ_FUXK01000004.1"/>
</dbReference>
<feature type="domain" description="Glycosyl transferase family 1" evidence="2">
    <location>
        <begin position="206"/>
        <end position="356"/>
    </location>
</feature>
<feature type="domain" description="Glycosyltransferase subfamily 4-like N-terminal" evidence="3">
    <location>
        <begin position="39"/>
        <end position="179"/>
    </location>
</feature>
<dbReference type="InterPro" id="IPR028098">
    <property type="entry name" value="Glyco_trans_4-like_N"/>
</dbReference>
<dbReference type="PANTHER" id="PTHR46401:SF2">
    <property type="entry name" value="GLYCOSYLTRANSFERASE WBBK-RELATED"/>
    <property type="match status" value="1"/>
</dbReference>